<dbReference type="AlphaFoldDB" id="A0A9N7YKS9"/>
<evidence type="ECO:0000313" key="2">
    <source>
        <dbReference type="EMBL" id="CAB1429001.1"/>
    </source>
</evidence>
<evidence type="ECO:0000256" key="1">
    <source>
        <dbReference type="SAM" id="MobiDB-lite"/>
    </source>
</evidence>
<name>A0A9N7YKS9_PLEPL</name>
<evidence type="ECO:0000313" key="3">
    <source>
        <dbReference type="Proteomes" id="UP001153269"/>
    </source>
</evidence>
<keyword evidence="3" id="KW-1185">Reference proteome</keyword>
<sequence length="113" mass="12209">MAEWPESGDLLSKRHMTEPEGPSDSPAIIQRLAKRLLPKRFGSNSQKDRSILLIAGAGAFAERTRRVRINGEADFLLAKLHTSRHHASSRPPPRLSGPAALVAAGESSTSGLF</sequence>
<protein>
    <submittedName>
        <fullName evidence="2">Uncharacterized protein</fullName>
    </submittedName>
</protein>
<gene>
    <name evidence="2" type="ORF">PLEPLA_LOCUS16976</name>
</gene>
<feature type="region of interest" description="Disordered" evidence="1">
    <location>
        <begin position="1"/>
        <end position="27"/>
    </location>
</feature>
<reference evidence="2" key="1">
    <citation type="submission" date="2020-03" db="EMBL/GenBank/DDBJ databases">
        <authorList>
            <person name="Weist P."/>
        </authorList>
    </citation>
    <scope>NUCLEOTIDE SEQUENCE</scope>
</reference>
<organism evidence="2 3">
    <name type="scientific">Pleuronectes platessa</name>
    <name type="common">European plaice</name>
    <dbReference type="NCBI Taxonomy" id="8262"/>
    <lineage>
        <taxon>Eukaryota</taxon>
        <taxon>Metazoa</taxon>
        <taxon>Chordata</taxon>
        <taxon>Craniata</taxon>
        <taxon>Vertebrata</taxon>
        <taxon>Euteleostomi</taxon>
        <taxon>Actinopterygii</taxon>
        <taxon>Neopterygii</taxon>
        <taxon>Teleostei</taxon>
        <taxon>Neoteleostei</taxon>
        <taxon>Acanthomorphata</taxon>
        <taxon>Carangaria</taxon>
        <taxon>Pleuronectiformes</taxon>
        <taxon>Pleuronectoidei</taxon>
        <taxon>Pleuronectidae</taxon>
        <taxon>Pleuronectes</taxon>
    </lineage>
</organism>
<dbReference type="Proteomes" id="UP001153269">
    <property type="component" value="Unassembled WGS sequence"/>
</dbReference>
<comment type="caution">
    <text evidence="2">The sequence shown here is derived from an EMBL/GenBank/DDBJ whole genome shotgun (WGS) entry which is preliminary data.</text>
</comment>
<dbReference type="EMBL" id="CADEAL010001109">
    <property type="protein sequence ID" value="CAB1429001.1"/>
    <property type="molecule type" value="Genomic_DNA"/>
</dbReference>
<accession>A0A9N7YKS9</accession>
<proteinExistence type="predicted"/>
<feature type="region of interest" description="Disordered" evidence="1">
    <location>
        <begin position="83"/>
        <end position="113"/>
    </location>
</feature>